<reference evidence="2 3" key="1">
    <citation type="submission" date="2017-07" db="EMBL/GenBank/DDBJ databases">
        <authorList>
            <person name="Talla V."/>
            <person name="Backstrom N."/>
        </authorList>
    </citation>
    <scope>NUCLEOTIDE SEQUENCE [LARGE SCALE GENOMIC DNA]</scope>
</reference>
<evidence type="ECO:0000313" key="3">
    <source>
        <dbReference type="Proteomes" id="UP000324832"/>
    </source>
</evidence>
<evidence type="ECO:0000313" key="2">
    <source>
        <dbReference type="EMBL" id="VVD02958.1"/>
    </source>
</evidence>
<dbReference type="Proteomes" id="UP000324832">
    <property type="component" value="Unassembled WGS sequence"/>
</dbReference>
<gene>
    <name evidence="2" type="ORF">LSINAPIS_LOCUS13056</name>
</gene>
<protein>
    <submittedName>
        <fullName evidence="2">Uncharacterized protein</fullName>
    </submittedName>
</protein>
<name>A0A5E4QX32_9NEOP</name>
<proteinExistence type="predicted"/>
<organism evidence="2 3">
    <name type="scientific">Leptidea sinapis</name>
    <dbReference type="NCBI Taxonomy" id="189913"/>
    <lineage>
        <taxon>Eukaryota</taxon>
        <taxon>Metazoa</taxon>
        <taxon>Ecdysozoa</taxon>
        <taxon>Arthropoda</taxon>
        <taxon>Hexapoda</taxon>
        <taxon>Insecta</taxon>
        <taxon>Pterygota</taxon>
        <taxon>Neoptera</taxon>
        <taxon>Endopterygota</taxon>
        <taxon>Lepidoptera</taxon>
        <taxon>Glossata</taxon>
        <taxon>Ditrysia</taxon>
        <taxon>Papilionoidea</taxon>
        <taxon>Pieridae</taxon>
        <taxon>Dismorphiinae</taxon>
        <taxon>Leptidea</taxon>
    </lineage>
</organism>
<feature type="region of interest" description="Disordered" evidence="1">
    <location>
        <begin position="39"/>
        <end position="62"/>
    </location>
</feature>
<sequence>MHVAGAARHPPYNIISSKKLTVATHQQASIAQLGLFLQHQRHQPGRRPGGLQAHRQPALPRINEACPVMRVTTEPRLKLRATSMSSGLDYKQSKMTALHSNSVVDGQ</sequence>
<dbReference type="EMBL" id="FZQP02006477">
    <property type="protein sequence ID" value="VVD02958.1"/>
    <property type="molecule type" value="Genomic_DNA"/>
</dbReference>
<dbReference type="AlphaFoldDB" id="A0A5E4QX32"/>
<accession>A0A5E4QX32</accession>
<evidence type="ECO:0000256" key="1">
    <source>
        <dbReference type="SAM" id="MobiDB-lite"/>
    </source>
</evidence>
<keyword evidence="3" id="KW-1185">Reference proteome</keyword>